<evidence type="ECO:0000256" key="5">
    <source>
        <dbReference type="ARBA" id="ARBA00023136"/>
    </source>
</evidence>
<comment type="subcellular location">
    <subcellularLocation>
        <location evidence="1">Cell membrane</location>
        <topology evidence="1">Multi-pass membrane protein</topology>
    </subcellularLocation>
</comment>
<evidence type="ECO:0000256" key="4">
    <source>
        <dbReference type="ARBA" id="ARBA00022989"/>
    </source>
</evidence>
<evidence type="ECO:0000256" key="3">
    <source>
        <dbReference type="ARBA" id="ARBA00022692"/>
    </source>
</evidence>
<evidence type="ECO:0000256" key="1">
    <source>
        <dbReference type="ARBA" id="ARBA00004651"/>
    </source>
</evidence>
<dbReference type="Pfam" id="PF00892">
    <property type="entry name" value="EamA"/>
    <property type="match status" value="2"/>
</dbReference>
<gene>
    <name evidence="8" type="ORF">AACH06_08875</name>
</gene>
<keyword evidence="5 6" id="KW-0472">Membrane</keyword>
<name>A0ABU9BLU3_9BURK</name>
<feature type="domain" description="EamA" evidence="7">
    <location>
        <begin position="152"/>
        <end position="284"/>
    </location>
</feature>
<feature type="domain" description="EamA" evidence="7">
    <location>
        <begin position="8"/>
        <end position="142"/>
    </location>
</feature>
<feature type="transmembrane region" description="Helical" evidence="6">
    <location>
        <begin position="181"/>
        <end position="201"/>
    </location>
</feature>
<evidence type="ECO:0000313" key="9">
    <source>
        <dbReference type="Proteomes" id="UP001371218"/>
    </source>
</evidence>
<protein>
    <submittedName>
        <fullName evidence="8">DMT family transporter</fullName>
    </submittedName>
</protein>
<accession>A0ABU9BLU3</accession>
<keyword evidence="3 6" id="KW-0812">Transmembrane</keyword>
<feature type="transmembrane region" description="Helical" evidence="6">
    <location>
        <begin position="154"/>
        <end position="174"/>
    </location>
</feature>
<dbReference type="PANTHER" id="PTHR42920">
    <property type="entry name" value="OS03G0707200 PROTEIN-RELATED"/>
    <property type="match status" value="1"/>
</dbReference>
<feature type="transmembrane region" description="Helical" evidence="6">
    <location>
        <begin position="126"/>
        <end position="148"/>
    </location>
</feature>
<dbReference type="Proteomes" id="UP001371218">
    <property type="component" value="Unassembled WGS sequence"/>
</dbReference>
<keyword evidence="9" id="KW-1185">Reference proteome</keyword>
<feature type="transmembrane region" description="Helical" evidence="6">
    <location>
        <begin position="37"/>
        <end position="53"/>
    </location>
</feature>
<keyword evidence="4 6" id="KW-1133">Transmembrane helix</keyword>
<reference evidence="8 9" key="1">
    <citation type="submission" date="2024-04" db="EMBL/GenBank/DDBJ databases">
        <title>Novel species of the genus Ideonella isolated from streams.</title>
        <authorList>
            <person name="Lu H."/>
        </authorList>
    </citation>
    <scope>NUCLEOTIDE SEQUENCE [LARGE SCALE GENOMIC DNA]</scope>
    <source>
        <strain evidence="8 9">DXS29W</strain>
    </source>
</reference>
<dbReference type="RefSeq" id="WP_341425292.1">
    <property type="nucleotide sequence ID" value="NZ_JBBUTG010000004.1"/>
</dbReference>
<feature type="transmembrane region" description="Helical" evidence="6">
    <location>
        <begin position="213"/>
        <end position="232"/>
    </location>
</feature>
<dbReference type="EMBL" id="JBBUTG010000004">
    <property type="protein sequence ID" value="MEK8030924.1"/>
    <property type="molecule type" value="Genomic_DNA"/>
</dbReference>
<feature type="transmembrane region" description="Helical" evidence="6">
    <location>
        <begin position="73"/>
        <end position="94"/>
    </location>
</feature>
<dbReference type="PANTHER" id="PTHR42920:SF5">
    <property type="entry name" value="EAMA DOMAIN-CONTAINING PROTEIN"/>
    <property type="match status" value="1"/>
</dbReference>
<evidence type="ECO:0000313" key="8">
    <source>
        <dbReference type="EMBL" id="MEK8030924.1"/>
    </source>
</evidence>
<evidence type="ECO:0000256" key="2">
    <source>
        <dbReference type="ARBA" id="ARBA00022475"/>
    </source>
</evidence>
<proteinExistence type="predicted"/>
<dbReference type="InterPro" id="IPR051258">
    <property type="entry name" value="Diverse_Substrate_Transporter"/>
</dbReference>
<comment type="caution">
    <text evidence="8">The sequence shown here is derived from an EMBL/GenBank/DDBJ whole genome shotgun (WGS) entry which is preliminary data.</text>
</comment>
<keyword evidence="2" id="KW-1003">Cell membrane</keyword>
<feature type="transmembrane region" description="Helical" evidence="6">
    <location>
        <begin position="100"/>
        <end position="119"/>
    </location>
</feature>
<evidence type="ECO:0000256" key="6">
    <source>
        <dbReference type="SAM" id="Phobius"/>
    </source>
</evidence>
<dbReference type="SUPFAM" id="SSF103481">
    <property type="entry name" value="Multidrug resistance efflux transporter EmrE"/>
    <property type="match status" value="2"/>
</dbReference>
<evidence type="ECO:0000259" key="7">
    <source>
        <dbReference type="Pfam" id="PF00892"/>
    </source>
</evidence>
<feature type="transmembrane region" description="Helical" evidence="6">
    <location>
        <begin position="244"/>
        <end position="263"/>
    </location>
</feature>
<dbReference type="InterPro" id="IPR037185">
    <property type="entry name" value="EmrE-like"/>
</dbReference>
<feature type="transmembrane region" description="Helical" evidence="6">
    <location>
        <begin position="269"/>
        <end position="291"/>
    </location>
</feature>
<sequence length="298" mass="31386">MKRWQADGLLLAVAAIWGLAFVPQAWGMETLQPMGFTGLRFALGALVVAPLAWRERRRPAPVVPAGGPPRWLLLFGLGSLIFLGAALQQIGLVTTSVTNASFLTALYVPLVPVLGWLLFGRRPHWIAWPAAVGCVAGTWLLTGGQAVHMVAGDWWVIASSLPWALHVVLVGWAAGRLGAPYTVACVQFIVCSVLSLIAAAALESMSWEAVRAAAGAIAYTGLISVGVGYTAQVVAQRHTQPADAALVLSSETVFAAIFGALLAGDRLTAAGWAGCALILGCILLAQLPMLWRQREAGH</sequence>
<organism evidence="8 9">
    <name type="scientific">Ideonella lacteola</name>
    <dbReference type="NCBI Taxonomy" id="2984193"/>
    <lineage>
        <taxon>Bacteria</taxon>
        <taxon>Pseudomonadati</taxon>
        <taxon>Pseudomonadota</taxon>
        <taxon>Betaproteobacteria</taxon>
        <taxon>Burkholderiales</taxon>
        <taxon>Sphaerotilaceae</taxon>
        <taxon>Ideonella</taxon>
    </lineage>
</organism>
<dbReference type="InterPro" id="IPR000620">
    <property type="entry name" value="EamA_dom"/>
</dbReference>